<dbReference type="InterPro" id="IPR040841">
    <property type="entry name" value="Luciferase_dom"/>
</dbReference>
<gene>
    <name evidence="2" type="ORF">ACFSR2_14635</name>
</gene>
<sequence length="142" mass="16761">MKLLNLTSTVARYFSVLKEIPLLPILIDEQIRLFTFIFKPRLFFLMSQIIKEIKTWEGISLRTHRYGGIEFRVGNREIGHLHGGGLLDILFDKDTKDILFKNNQISEHHVFKNTGWGSFYINENSDLQEIIYLLRKSFMLKK</sequence>
<organism evidence="2 3">
    <name type="scientific">Emticicia soli</name>
    <dbReference type="NCBI Taxonomy" id="2027878"/>
    <lineage>
        <taxon>Bacteria</taxon>
        <taxon>Pseudomonadati</taxon>
        <taxon>Bacteroidota</taxon>
        <taxon>Cytophagia</taxon>
        <taxon>Cytophagales</taxon>
        <taxon>Leadbetterellaceae</taxon>
        <taxon>Emticicia</taxon>
    </lineage>
</organism>
<protein>
    <submittedName>
        <fullName evidence="2">Luciferase family protein</fullName>
    </submittedName>
</protein>
<reference evidence="3" key="1">
    <citation type="journal article" date="2019" name="Int. J. Syst. Evol. Microbiol.">
        <title>The Global Catalogue of Microorganisms (GCM) 10K type strain sequencing project: providing services to taxonomists for standard genome sequencing and annotation.</title>
        <authorList>
            <consortium name="The Broad Institute Genomics Platform"/>
            <consortium name="The Broad Institute Genome Sequencing Center for Infectious Disease"/>
            <person name="Wu L."/>
            <person name="Ma J."/>
        </authorList>
    </citation>
    <scope>NUCLEOTIDE SEQUENCE [LARGE SCALE GENOMIC DNA]</scope>
    <source>
        <strain evidence="3">KCTC 52344</strain>
    </source>
</reference>
<keyword evidence="3" id="KW-1185">Reference proteome</keyword>
<dbReference type="Pfam" id="PF17648">
    <property type="entry name" value="Luciferase"/>
    <property type="match status" value="1"/>
</dbReference>
<evidence type="ECO:0000313" key="2">
    <source>
        <dbReference type="EMBL" id="MFD2522134.1"/>
    </source>
</evidence>
<comment type="caution">
    <text evidence="2">The sequence shown here is derived from an EMBL/GenBank/DDBJ whole genome shotgun (WGS) entry which is preliminary data.</text>
</comment>
<feature type="domain" description="Luciferase" evidence="1">
    <location>
        <begin position="75"/>
        <end position="135"/>
    </location>
</feature>
<evidence type="ECO:0000259" key="1">
    <source>
        <dbReference type="Pfam" id="PF17648"/>
    </source>
</evidence>
<proteinExistence type="predicted"/>
<name>A0ABW5J7Z0_9BACT</name>
<dbReference type="EMBL" id="JBHULC010000013">
    <property type="protein sequence ID" value="MFD2522134.1"/>
    <property type="molecule type" value="Genomic_DNA"/>
</dbReference>
<dbReference type="Proteomes" id="UP001597510">
    <property type="component" value="Unassembled WGS sequence"/>
</dbReference>
<dbReference type="RefSeq" id="WP_340240262.1">
    <property type="nucleotide sequence ID" value="NZ_JBBEWC010000019.1"/>
</dbReference>
<accession>A0ABW5J7Z0</accession>
<evidence type="ECO:0000313" key="3">
    <source>
        <dbReference type="Proteomes" id="UP001597510"/>
    </source>
</evidence>